<dbReference type="Pfam" id="PF21842">
    <property type="entry name" value="DUF6901"/>
    <property type="match status" value="1"/>
</dbReference>
<dbReference type="EMBL" id="JAWIIJ010000001">
    <property type="protein sequence ID" value="MDV2077147.1"/>
    <property type="molecule type" value="Genomic_DNA"/>
</dbReference>
<reference evidence="1 2" key="1">
    <citation type="submission" date="2023-10" db="EMBL/GenBank/DDBJ databases">
        <title>Characteristics and mechanism of a salt-tolerant marine origin heterotrophic nitrifying- aerobic denitrifying bacteria Marinobacter xestospongiae HN1.</title>
        <authorList>
            <person name="Qi R."/>
        </authorList>
    </citation>
    <scope>NUCLEOTIDE SEQUENCE [LARGE SCALE GENOMIC DNA]</scope>
    <source>
        <strain evidence="1 2">HN1</strain>
    </source>
</reference>
<gene>
    <name evidence="1" type="ORF">RYS15_00560</name>
</gene>
<dbReference type="RefSeq" id="WP_316972149.1">
    <property type="nucleotide sequence ID" value="NZ_JAWIIJ010000001.1"/>
</dbReference>
<dbReference type="Proteomes" id="UP001269819">
    <property type="component" value="Unassembled WGS sequence"/>
</dbReference>
<comment type="caution">
    <text evidence="1">The sequence shown here is derived from an EMBL/GenBank/DDBJ whole genome shotgun (WGS) entry which is preliminary data.</text>
</comment>
<keyword evidence="2" id="KW-1185">Reference proteome</keyword>
<protein>
    <submittedName>
        <fullName evidence="1">Uncharacterized protein</fullName>
    </submittedName>
</protein>
<proteinExistence type="predicted"/>
<evidence type="ECO:0000313" key="2">
    <source>
        <dbReference type="Proteomes" id="UP001269819"/>
    </source>
</evidence>
<name>A0ABU3VSZ4_9GAMM</name>
<dbReference type="InterPro" id="IPR054196">
    <property type="entry name" value="DUF6901"/>
</dbReference>
<sequence length="228" mass="25548">MDIRYEVDPQDQPSWQHCVDGSADGRIDDRGDGPAWTRLACHQCEHCPLSTRDYTFCPLARALQPVLRNVADSSSYQPVRVRVVTPERDVVKVTSMQRAIGSLFGVVSVFSGCPRLALLRPLGRVHLPFSSSDETVMRVIGSYLTGQFVRAQHGLDADWQLQGLRDLYRDIRKVNRGISARLREIATDDASANSMVLLDVLATDVEYTLDRYEGELDKLFAEFLPPAP</sequence>
<evidence type="ECO:0000313" key="1">
    <source>
        <dbReference type="EMBL" id="MDV2077147.1"/>
    </source>
</evidence>
<accession>A0ABU3VSZ4</accession>
<organism evidence="1 2">
    <name type="scientific">Marinobacter xestospongiae</name>
    <dbReference type="NCBI Taxonomy" id="994319"/>
    <lineage>
        <taxon>Bacteria</taxon>
        <taxon>Pseudomonadati</taxon>
        <taxon>Pseudomonadota</taxon>
        <taxon>Gammaproteobacteria</taxon>
        <taxon>Pseudomonadales</taxon>
        <taxon>Marinobacteraceae</taxon>
        <taxon>Marinobacter</taxon>
    </lineage>
</organism>